<evidence type="ECO:0000313" key="6">
    <source>
        <dbReference type="Ensembl" id="ENSSORP00005018256.1"/>
    </source>
</evidence>
<evidence type="ECO:0000256" key="1">
    <source>
        <dbReference type="ARBA" id="ARBA00022546"/>
    </source>
</evidence>
<reference evidence="6" key="2">
    <citation type="submission" date="2025-08" db="UniProtKB">
        <authorList>
            <consortium name="Ensembl"/>
        </authorList>
    </citation>
    <scope>IDENTIFICATION</scope>
</reference>
<dbReference type="Pfam" id="PF02140">
    <property type="entry name" value="SUEL_Lectin"/>
    <property type="match status" value="2"/>
</dbReference>
<sequence length="214" mass="24021">QKKICNSSFSVLAAFCFISHGFTDFCVFIFALDWWVTDTGVIIVHSALYGRTDSKTCSEGKAPQLLANTKCSQRGTLDVLKKRCDGKRVCELNTNVVRTSDPCPGIYKYLEVNYTCFTATRRVICENSQTYLQCDEGEVLIVYTANYGRRDHYTCSYQKPDIQIKNTNCLNPTSKIGESCNGKNSCTIKASNSVFGDPCVGTYKYLELVYKCQL</sequence>
<dbReference type="CDD" id="cd22833">
    <property type="entry name" value="Gal_Rha_Lectin_CSL1-2_RBL_SML_rpt1"/>
    <property type="match status" value="1"/>
</dbReference>
<dbReference type="Proteomes" id="UP000472271">
    <property type="component" value="Chromosome 7"/>
</dbReference>
<dbReference type="FunFam" id="2.60.120.740:FF:000003">
    <property type="entry name" value="Protein eva-1 homolog C"/>
    <property type="match status" value="1"/>
</dbReference>
<name>A0A672ZM27_9TELE</name>
<evidence type="ECO:0000313" key="7">
    <source>
        <dbReference type="Proteomes" id="UP000472271"/>
    </source>
</evidence>
<reference evidence="6" key="3">
    <citation type="submission" date="2025-09" db="UniProtKB">
        <authorList>
            <consortium name="Ensembl"/>
        </authorList>
    </citation>
    <scope>IDENTIFICATION</scope>
</reference>
<keyword evidence="2" id="KW-0430">Lectin</keyword>
<feature type="transmembrane region" description="Helical" evidence="4">
    <location>
        <begin position="12"/>
        <end position="36"/>
    </location>
</feature>
<dbReference type="InterPro" id="IPR043159">
    <property type="entry name" value="Lectin_gal-bd_sf"/>
</dbReference>
<dbReference type="GO" id="GO:0030246">
    <property type="term" value="F:carbohydrate binding"/>
    <property type="evidence" value="ECO:0007669"/>
    <property type="project" value="UniProtKB-KW"/>
</dbReference>
<evidence type="ECO:0000256" key="3">
    <source>
        <dbReference type="ARBA" id="ARBA00022737"/>
    </source>
</evidence>
<reference evidence="6" key="1">
    <citation type="submission" date="2019-06" db="EMBL/GenBank/DDBJ databases">
        <authorList>
            <consortium name="Wellcome Sanger Institute Data Sharing"/>
        </authorList>
    </citation>
    <scope>NUCLEOTIDE SEQUENCE [LARGE SCALE GENOMIC DNA]</scope>
</reference>
<proteinExistence type="predicted"/>
<keyword evidence="4" id="KW-1133">Transmembrane helix</keyword>
<feature type="domain" description="SUEL-type lectin" evidence="5">
    <location>
        <begin position="124"/>
        <end position="213"/>
    </location>
</feature>
<dbReference type="CDD" id="cd22835">
    <property type="entry name" value="Gal_Rha_Lectin_SML_rpt2"/>
    <property type="match status" value="1"/>
</dbReference>
<keyword evidence="3" id="KW-0677">Repeat</keyword>
<keyword evidence="7" id="KW-1185">Reference proteome</keyword>
<dbReference type="Gene3D" id="2.60.120.740">
    <property type="match status" value="2"/>
</dbReference>
<dbReference type="InterPro" id="IPR000922">
    <property type="entry name" value="Lectin_gal-bd_dom"/>
</dbReference>
<organism evidence="6 7">
    <name type="scientific">Sphaeramia orbicularis</name>
    <name type="common">orbiculate cardinalfish</name>
    <dbReference type="NCBI Taxonomy" id="375764"/>
    <lineage>
        <taxon>Eukaryota</taxon>
        <taxon>Metazoa</taxon>
        <taxon>Chordata</taxon>
        <taxon>Craniata</taxon>
        <taxon>Vertebrata</taxon>
        <taxon>Euteleostomi</taxon>
        <taxon>Actinopterygii</taxon>
        <taxon>Neopterygii</taxon>
        <taxon>Teleostei</taxon>
        <taxon>Neoteleostei</taxon>
        <taxon>Acanthomorphata</taxon>
        <taxon>Gobiaria</taxon>
        <taxon>Kurtiformes</taxon>
        <taxon>Apogonoidei</taxon>
        <taxon>Apogonidae</taxon>
        <taxon>Apogoninae</taxon>
        <taxon>Sphaeramia</taxon>
    </lineage>
</organism>
<evidence type="ECO:0000256" key="4">
    <source>
        <dbReference type="SAM" id="Phobius"/>
    </source>
</evidence>
<dbReference type="PANTHER" id="PTHR46780">
    <property type="entry name" value="PROTEIN EVA-1"/>
    <property type="match status" value="1"/>
</dbReference>
<evidence type="ECO:0000259" key="5">
    <source>
        <dbReference type="PROSITE" id="PS50228"/>
    </source>
</evidence>
<evidence type="ECO:0000256" key="2">
    <source>
        <dbReference type="ARBA" id="ARBA00022734"/>
    </source>
</evidence>
<keyword evidence="4" id="KW-0472">Membrane</keyword>
<accession>A0A672ZM27</accession>
<dbReference type="Ensembl" id="ENSSORT00005018798.1">
    <property type="protein sequence ID" value="ENSSORP00005018256.1"/>
    <property type="gene ID" value="ENSSORG00005009047.1"/>
</dbReference>
<dbReference type="PROSITE" id="PS50228">
    <property type="entry name" value="SUEL_LECTIN"/>
    <property type="match status" value="2"/>
</dbReference>
<dbReference type="AlphaFoldDB" id="A0A672ZM27"/>
<keyword evidence="1" id="KW-0348">Hemagglutinin</keyword>
<protein>
    <recommendedName>
        <fullName evidence="5">SUEL-type lectin domain-containing protein</fullName>
    </recommendedName>
</protein>
<keyword evidence="4" id="KW-0812">Transmembrane</keyword>
<feature type="domain" description="SUEL-type lectin" evidence="5">
    <location>
        <begin position="41"/>
        <end position="117"/>
    </location>
</feature>